<dbReference type="AlphaFoldDB" id="A0A2T2NCS5"/>
<keyword evidence="1" id="KW-0732">Signal</keyword>
<evidence type="ECO:0000256" key="1">
    <source>
        <dbReference type="SAM" id="SignalP"/>
    </source>
</evidence>
<feature type="signal peptide" evidence="1">
    <location>
        <begin position="1"/>
        <end position="22"/>
    </location>
</feature>
<evidence type="ECO:0000313" key="3">
    <source>
        <dbReference type="EMBL" id="PSN63245.1"/>
    </source>
</evidence>
<dbReference type="EMBL" id="KZ678140">
    <property type="protein sequence ID" value="PSN63245.1"/>
    <property type="molecule type" value="Genomic_DNA"/>
</dbReference>
<proteinExistence type="predicted"/>
<reference evidence="3 4" key="1">
    <citation type="journal article" date="2018" name="Front. Microbiol.">
        <title>Genome-Wide Analysis of Corynespora cassiicola Leaf Fall Disease Putative Effectors.</title>
        <authorList>
            <person name="Lopez D."/>
            <person name="Ribeiro S."/>
            <person name="Label P."/>
            <person name="Fumanal B."/>
            <person name="Venisse J.S."/>
            <person name="Kohler A."/>
            <person name="de Oliveira R.R."/>
            <person name="Labutti K."/>
            <person name="Lipzen A."/>
            <person name="Lail K."/>
            <person name="Bauer D."/>
            <person name="Ohm R.A."/>
            <person name="Barry K.W."/>
            <person name="Spatafora J."/>
            <person name="Grigoriev I.V."/>
            <person name="Martin F.M."/>
            <person name="Pujade-Renaud V."/>
        </authorList>
    </citation>
    <scope>NUCLEOTIDE SEQUENCE [LARGE SCALE GENOMIC DNA]</scope>
    <source>
        <strain evidence="3 4">Philippines</strain>
    </source>
</reference>
<evidence type="ECO:0000259" key="2">
    <source>
        <dbReference type="Pfam" id="PF18661"/>
    </source>
</evidence>
<dbReference type="Proteomes" id="UP000240883">
    <property type="component" value="Unassembled WGS sequence"/>
</dbReference>
<feature type="chain" id="PRO_5015616047" description="Avirulence Effector AvrLm4-7 domain-containing protein" evidence="1">
    <location>
        <begin position="23"/>
        <end position="138"/>
    </location>
</feature>
<organism evidence="3 4">
    <name type="scientific">Corynespora cassiicola Philippines</name>
    <dbReference type="NCBI Taxonomy" id="1448308"/>
    <lineage>
        <taxon>Eukaryota</taxon>
        <taxon>Fungi</taxon>
        <taxon>Dikarya</taxon>
        <taxon>Ascomycota</taxon>
        <taxon>Pezizomycotina</taxon>
        <taxon>Dothideomycetes</taxon>
        <taxon>Pleosporomycetidae</taxon>
        <taxon>Pleosporales</taxon>
        <taxon>Corynesporascaceae</taxon>
        <taxon>Corynespora</taxon>
    </lineage>
</organism>
<accession>A0A2T2NCS5</accession>
<dbReference type="OrthoDB" id="3782904at2759"/>
<protein>
    <recommendedName>
        <fullName evidence="2">Avirulence Effector AvrLm4-7 domain-containing protein</fullName>
    </recommendedName>
</protein>
<evidence type="ECO:0000313" key="4">
    <source>
        <dbReference type="Proteomes" id="UP000240883"/>
    </source>
</evidence>
<dbReference type="Pfam" id="PF18661">
    <property type="entry name" value="AvrLm4-7"/>
    <property type="match status" value="1"/>
</dbReference>
<sequence length="138" mass="16266">MRSFILPLWLAAFLSFVLPALACKQKWFIYQKEYQNCNEGVRPEVHYRTVDECLTFHNAFLELSAQTQNQFGRDITSEMQSAAAPLPPNNPNCIYYRCRVISWRYREWQTNMDNRPLPAFPGWTLVDSFYRPGTNKCD</sequence>
<keyword evidence="4" id="KW-1185">Reference proteome</keyword>
<name>A0A2T2NCS5_CORCC</name>
<gene>
    <name evidence="3" type="ORF">BS50DRAFT_530973</name>
</gene>
<dbReference type="InterPro" id="IPR040621">
    <property type="entry name" value="AvrLm4-7"/>
</dbReference>
<feature type="domain" description="Avirulence Effector AvrLm4-7" evidence="2">
    <location>
        <begin position="23"/>
        <end position="117"/>
    </location>
</feature>
<dbReference type="Gene3D" id="3.30.70.2910">
    <property type="match status" value="1"/>
</dbReference>